<evidence type="ECO:0000313" key="2">
    <source>
        <dbReference type="EMBL" id="KFD55389.1"/>
    </source>
</evidence>
<accession>A0A085NGW5</accession>
<dbReference type="Proteomes" id="UP000030764">
    <property type="component" value="Unassembled WGS sequence"/>
</dbReference>
<dbReference type="OrthoDB" id="10365312at2759"/>
<dbReference type="EMBL" id="KL367502">
    <property type="protein sequence ID" value="KFD68711.1"/>
    <property type="molecule type" value="Genomic_DNA"/>
</dbReference>
<dbReference type="Proteomes" id="UP000030758">
    <property type="component" value="Unassembled WGS sequence"/>
</dbReference>
<protein>
    <submittedName>
        <fullName evidence="3">Uncharacterized protein</fullName>
    </submittedName>
</protein>
<feature type="transmembrane region" description="Helical" evidence="1">
    <location>
        <begin position="12"/>
        <end position="37"/>
    </location>
</feature>
<name>A0A085NGW5_9BILA</name>
<proteinExistence type="predicted"/>
<feature type="transmembrane region" description="Helical" evidence="1">
    <location>
        <begin position="84"/>
        <end position="103"/>
    </location>
</feature>
<evidence type="ECO:0000313" key="4">
    <source>
        <dbReference type="Proteomes" id="UP000030764"/>
    </source>
</evidence>
<feature type="transmembrane region" description="Helical" evidence="1">
    <location>
        <begin position="163"/>
        <end position="189"/>
    </location>
</feature>
<reference evidence="3 4" key="1">
    <citation type="journal article" date="2014" name="Nat. Genet.">
        <title>Genome and transcriptome of the porcine whipworm Trichuris suis.</title>
        <authorList>
            <person name="Jex A.R."/>
            <person name="Nejsum P."/>
            <person name="Schwarz E.M."/>
            <person name="Hu L."/>
            <person name="Young N.D."/>
            <person name="Hall R.S."/>
            <person name="Korhonen P.K."/>
            <person name="Liao S."/>
            <person name="Thamsborg S."/>
            <person name="Xia J."/>
            <person name="Xu P."/>
            <person name="Wang S."/>
            <person name="Scheerlinck J.P."/>
            <person name="Hofmann A."/>
            <person name="Sternberg P.W."/>
            <person name="Wang J."/>
            <person name="Gasser R.B."/>
        </authorList>
    </citation>
    <scope>NUCLEOTIDE SEQUENCE [LARGE SCALE GENOMIC DNA]</scope>
    <source>
        <strain evidence="3">DCEP-RM93F</strain>
        <strain evidence="2">DCEP-RM93M</strain>
    </source>
</reference>
<evidence type="ECO:0000256" key="1">
    <source>
        <dbReference type="SAM" id="Phobius"/>
    </source>
</evidence>
<keyword evidence="1" id="KW-0812">Transmembrane</keyword>
<keyword evidence="4" id="KW-1185">Reference proteome</keyword>
<dbReference type="AlphaFoldDB" id="A0A085NGW5"/>
<keyword evidence="1" id="KW-1133">Transmembrane helix</keyword>
<feature type="non-terminal residue" evidence="3">
    <location>
        <position position="216"/>
    </location>
</feature>
<feature type="transmembrane region" description="Helical" evidence="1">
    <location>
        <begin position="115"/>
        <end position="138"/>
    </location>
</feature>
<keyword evidence="1" id="KW-0472">Membrane</keyword>
<organism evidence="3">
    <name type="scientific">Trichuris suis</name>
    <name type="common">pig whipworm</name>
    <dbReference type="NCBI Taxonomy" id="68888"/>
    <lineage>
        <taxon>Eukaryota</taxon>
        <taxon>Metazoa</taxon>
        <taxon>Ecdysozoa</taxon>
        <taxon>Nematoda</taxon>
        <taxon>Enoplea</taxon>
        <taxon>Dorylaimia</taxon>
        <taxon>Trichinellida</taxon>
        <taxon>Trichuridae</taxon>
        <taxon>Trichuris</taxon>
    </lineage>
</organism>
<gene>
    <name evidence="2" type="ORF">M513_03729</name>
    <name evidence="3" type="ORF">M514_03729</name>
</gene>
<evidence type="ECO:0000313" key="3">
    <source>
        <dbReference type="EMBL" id="KFD68711.1"/>
    </source>
</evidence>
<sequence length="216" mass="23823">MAKTAAEKLVSTFIASCLCLDTMAILSIAVSLVTPLWQVVTLVDRRQESFGGEGEKIFSGLADPVNKEDKLYPAVLHFDHCTTALTSLLLLGAAIIMGTWDIIFSKGSFNSSDKIHAAGTLTSTSAAFATFGGLFVFYENALRVVYALWLLQPDIVRDSYLGYSFWFAFAGFCFFLGSSFLHMLCWLISWCSRGPLKAKTDCGNGDKIEHVKYFVY</sequence>
<dbReference type="EMBL" id="KL363200">
    <property type="protein sequence ID" value="KFD55389.1"/>
    <property type="molecule type" value="Genomic_DNA"/>
</dbReference>